<gene>
    <name evidence="2" type="ORF">JKL49_11220</name>
</gene>
<proteinExistence type="predicted"/>
<sequence length="56" mass="5880">MSKGLRIVTLTAICVGSFALAGSSVGKASRSRSPTASSSPRSTARRPAWYRPWPAS</sequence>
<evidence type="ECO:0000313" key="2">
    <source>
        <dbReference type="EMBL" id="QQZ51508.1"/>
    </source>
</evidence>
<feature type="compositionally biased region" description="Low complexity" evidence="1">
    <location>
        <begin position="31"/>
        <end position="47"/>
    </location>
</feature>
<accession>A0A974P6K1</accession>
<protein>
    <submittedName>
        <fullName evidence="2">Uncharacterized protein</fullName>
    </submittedName>
</protein>
<reference evidence="2" key="1">
    <citation type="submission" date="2021-01" db="EMBL/GenBank/DDBJ databases">
        <title>Genome sequence of Phenylobacterium sp. 20VBR1 isolated from a valley glaceir, Ny-Alesund, Svalbard.</title>
        <authorList>
            <person name="Thomas F.A."/>
            <person name="Krishnan K.P."/>
            <person name="Sinha R.K."/>
        </authorList>
    </citation>
    <scope>NUCLEOTIDE SEQUENCE</scope>
    <source>
        <strain evidence="2">20VBR1</strain>
    </source>
</reference>
<dbReference type="EMBL" id="CP068570">
    <property type="protein sequence ID" value="QQZ51508.1"/>
    <property type="molecule type" value="Genomic_DNA"/>
</dbReference>
<name>A0A974P6K1_9CAUL</name>
<dbReference type="AlphaFoldDB" id="A0A974P6K1"/>
<evidence type="ECO:0000256" key="1">
    <source>
        <dbReference type="SAM" id="MobiDB-lite"/>
    </source>
</evidence>
<organism evidence="2">
    <name type="scientific">Phenylobacterium glaciei</name>
    <dbReference type="NCBI Taxonomy" id="2803784"/>
    <lineage>
        <taxon>Bacteria</taxon>
        <taxon>Pseudomonadati</taxon>
        <taxon>Pseudomonadota</taxon>
        <taxon>Alphaproteobacteria</taxon>
        <taxon>Caulobacterales</taxon>
        <taxon>Caulobacteraceae</taxon>
        <taxon>Phenylobacterium</taxon>
    </lineage>
</organism>
<feature type="region of interest" description="Disordered" evidence="1">
    <location>
        <begin position="22"/>
        <end position="56"/>
    </location>
</feature>